<gene>
    <name evidence="1" type="ORF">ACFPL4_19040</name>
</gene>
<comment type="caution">
    <text evidence="1">The sequence shown here is derived from an EMBL/GenBank/DDBJ whole genome shotgun (WGS) entry which is preliminary data.</text>
</comment>
<dbReference type="RefSeq" id="WP_033296537.1">
    <property type="nucleotide sequence ID" value="NZ_JBHSJE010000004.1"/>
</dbReference>
<organism evidence="1 2">
    <name type="scientific">Streptomyces atroolivaceus</name>
    <dbReference type="NCBI Taxonomy" id="66869"/>
    <lineage>
        <taxon>Bacteria</taxon>
        <taxon>Bacillati</taxon>
        <taxon>Actinomycetota</taxon>
        <taxon>Actinomycetes</taxon>
        <taxon>Kitasatosporales</taxon>
        <taxon>Streptomycetaceae</taxon>
        <taxon>Streptomyces</taxon>
    </lineage>
</organism>
<dbReference type="InterPro" id="IPR009100">
    <property type="entry name" value="AcylCoA_DH/oxidase_NM_dom_sf"/>
</dbReference>
<evidence type="ECO:0000313" key="1">
    <source>
        <dbReference type="EMBL" id="MFC4980420.1"/>
    </source>
</evidence>
<dbReference type="EMBL" id="JBHSJE010000004">
    <property type="protein sequence ID" value="MFC4980420.1"/>
    <property type="molecule type" value="Genomic_DNA"/>
</dbReference>
<dbReference type="Proteomes" id="UP001595908">
    <property type="component" value="Unassembled WGS sequence"/>
</dbReference>
<evidence type="ECO:0000313" key="2">
    <source>
        <dbReference type="Proteomes" id="UP001595908"/>
    </source>
</evidence>
<dbReference type="InterPro" id="IPR046373">
    <property type="entry name" value="Acyl-CoA_Oxase/DH_mid-dom_sf"/>
</dbReference>
<accession>A0ABV9VB75</accession>
<dbReference type="GeneID" id="31230941"/>
<dbReference type="Gene3D" id="2.40.110.10">
    <property type="entry name" value="Butyryl-CoA Dehydrogenase, subunit A, domain 2"/>
    <property type="match status" value="1"/>
</dbReference>
<protein>
    <submittedName>
        <fullName evidence="1">Acyl-CoA dehydrogenase</fullName>
    </submittedName>
</protein>
<proteinExistence type="predicted"/>
<keyword evidence="2" id="KW-1185">Reference proteome</keyword>
<sequence length="348" mass="36255">MTEDAVRRPVVPEAQPRPVGAEDFDARALRAETATRFTAAVAAIDAGDMDFPLPGSGATAERFAALRAVAEDDLCLARLVEGHVDALAILGELGGPAPEPGRRWGVWAAEPPGEGLSAVRGADGRWSVSGLKQYCSGAHSCTHALVTARAEDGRRLFAVPLEAGTYEPVEGSWQALGMAGSDTPDVRFHAADAEPVGDVEGYVNRPGFQHGGIGVAACWLGGASAVARALRAAAHRGGGPHTDAHLGAVDIDLRAAGLLLEAAAAGIDADPLDTKGEARLRSLRVRGFVEAVCDRTLGHVGRATGAGPLCHDRRHARAVADLTVYIRQHHAERNLAELGALVSGREEE</sequence>
<reference evidence="2" key="1">
    <citation type="journal article" date="2019" name="Int. J. Syst. Evol. Microbiol.">
        <title>The Global Catalogue of Microorganisms (GCM) 10K type strain sequencing project: providing services to taxonomists for standard genome sequencing and annotation.</title>
        <authorList>
            <consortium name="The Broad Institute Genomics Platform"/>
            <consortium name="The Broad Institute Genome Sequencing Center for Infectious Disease"/>
            <person name="Wu L."/>
            <person name="Ma J."/>
        </authorList>
    </citation>
    <scope>NUCLEOTIDE SEQUENCE [LARGE SCALE GENOMIC DNA]</scope>
    <source>
        <strain evidence="2">ICMP 257</strain>
    </source>
</reference>
<dbReference type="SUPFAM" id="SSF56645">
    <property type="entry name" value="Acyl-CoA dehydrogenase NM domain-like"/>
    <property type="match status" value="1"/>
</dbReference>
<name>A0ABV9VB75_STRAZ</name>